<accession>A0ABW2MI35</accession>
<evidence type="ECO:0008006" key="4">
    <source>
        <dbReference type="Google" id="ProtNLM"/>
    </source>
</evidence>
<dbReference type="RefSeq" id="WP_146065385.1">
    <property type="nucleotide sequence ID" value="NZ_JBHTCK010000006.1"/>
</dbReference>
<gene>
    <name evidence="2" type="ORF">ACFQW9_21705</name>
</gene>
<feature type="transmembrane region" description="Helical" evidence="1">
    <location>
        <begin position="160"/>
        <end position="181"/>
    </location>
</feature>
<dbReference type="EMBL" id="JBHTCK010000006">
    <property type="protein sequence ID" value="MFC7353265.1"/>
    <property type="molecule type" value="Genomic_DNA"/>
</dbReference>
<keyword evidence="3" id="KW-1185">Reference proteome</keyword>
<reference evidence="3" key="1">
    <citation type="journal article" date="2019" name="Int. J. Syst. Evol. Microbiol.">
        <title>The Global Catalogue of Microorganisms (GCM) 10K type strain sequencing project: providing services to taxonomists for standard genome sequencing and annotation.</title>
        <authorList>
            <consortium name="The Broad Institute Genomics Platform"/>
            <consortium name="The Broad Institute Genome Sequencing Center for Infectious Disease"/>
            <person name="Wu L."/>
            <person name="Ma J."/>
        </authorList>
    </citation>
    <scope>NUCLEOTIDE SEQUENCE [LARGE SCALE GENOMIC DNA]</scope>
    <source>
        <strain evidence="3">ICMP 19430</strain>
    </source>
</reference>
<evidence type="ECO:0000256" key="1">
    <source>
        <dbReference type="SAM" id="Phobius"/>
    </source>
</evidence>
<evidence type="ECO:0000313" key="2">
    <source>
        <dbReference type="EMBL" id="MFC7353265.1"/>
    </source>
</evidence>
<keyword evidence="1" id="KW-1133">Transmembrane helix</keyword>
<comment type="caution">
    <text evidence="2">The sequence shown here is derived from an EMBL/GenBank/DDBJ whole genome shotgun (WGS) entry which is preliminary data.</text>
</comment>
<proteinExistence type="predicted"/>
<sequence length="368" mass="39101">MTMTPPPPPPTSNDLSARRRSGVRPGLILGSAFTLVAAWLLLVTTPGSHAEERDFRAAVACPTPHDARSGSDCLRTVPAVIDRTEKVTRSKTASYWLYITEADGTATRTRVNGSPREHPGATAGENIEATYWRGQIRYVDLASGRHHTNADPRRSYRIPLTLGLGLGLYGAAFLAGAAAMVRAMRRSVKAHSWQAGLTITGGTVLAAFGALAPWLTDSIAEALQLTGLATVVVLALCALAVPFLRRRDRGGDDTIALRPSVLTEERCFPGLIMGEVPYASGAGYLIAGPGLLATTPDPTGVFHRKPVPRTLTPLRLRPPYLTDPAGRPDYDGRAVVLECEDNGVPVLVVTRKKDAPAVLGALGPVPAE</sequence>
<name>A0ABW2MI35_9ACTN</name>
<protein>
    <recommendedName>
        <fullName evidence="4">Integral membrane protein</fullName>
    </recommendedName>
</protein>
<dbReference type="Proteomes" id="UP001596509">
    <property type="component" value="Unassembled WGS sequence"/>
</dbReference>
<feature type="transmembrane region" description="Helical" evidence="1">
    <location>
        <begin position="193"/>
        <end position="216"/>
    </location>
</feature>
<organism evidence="2 3">
    <name type="scientific">Streptomyces caviscabies</name>
    <dbReference type="NCBI Taxonomy" id="90079"/>
    <lineage>
        <taxon>Bacteria</taxon>
        <taxon>Bacillati</taxon>
        <taxon>Actinomycetota</taxon>
        <taxon>Actinomycetes</taxon>
        <taxon>Kitasatosporales</taxon>
        <taxon>Streptomycetaceae</taxon>
        <taxon>Streptomyces</taxon>
    </lineage>
</organism>
<evidence type="ECO:0000313" key="3">
    <source>
        <dbReference type="Proteomes" id="UP001596509"/>
    </source>
</evidence>
<keyword evidence="1" id="KW-0472">Membrane</keyword>
<keyword evidence="1" id="KW-0812">Transmembrane</keyword>
<feature type="transmembrane region" description="Helical" evidence="1">
    <location>
        <begin position="222"/>
        <end position="244"/>
    </location>
</feature>